<evidence type="ECO:0000313" key="2">
    <source>
        <dbReference type="Proteomes" id="UP000070700"/>
    </source>
</evidence>
<dbReference type="KEGG" id="psco:LY89DRAFT_686039"/>
<dbReference type="AlphaFoldDB" id="A0A194X4Z9"/>
<dbReference type="InParanoid" id="A0A194X4Z9"/>
<proteinExistence type="predicted"/>
<dbReference type="EMBL" id="KQ947418">
    <property type="protein sequence ID" value="KUJ15256.1"/>
    <property type="molecule type" value="Genomic_DNA"/>
</dbReference>
<name>A0A194X4Z9_MOLSC</name>
<dbReference type="RefSeq" id="XP_018069611.1">
    <property type="nucleotide sequence ID" value="XM_018215195.1"/>
</dbReference>
<evidence type="ECO:0000313" key="1">
    <source>
        <dbReference type="EMBL" id="KUJ15256.1"/>
    </source>
</evidence>
<organism evidence="1 2">
    <name type="scientific">Mollisia scopiformis</name>
    <name type="common">Conifer needle endophyte fungus</name>
    <name type="synonym">Phialocephala scopiformis</name>
    <dbReference type="NCBI Taxonomy" id="149040"/>
    <lineage>
        <taxon>Eukaryota</taxon>
        <taxon>Fungi</taxon>
        <taxon>Dikarya</taxon>
        <taxon>Ascomycota</taxon>
        <taxon>Pezizomycotina</taxon>
        <taxon>Leotiomycetes</taxon>
        <taxon>Helotiales</taxon>
        <taxon>Mollisiaceae</taxon>
        <taxon>Mollisia</taxon>
    </lineage>
</organism>
<dbReference type="GeneID" id="28824921"/>
<accession>A0A194X4Z9</accession>
<protein>
    <submittedName>
        <fullName evidence="1">Uncharacterized protein</fullName>
    </submittedName>
</protein>
<keyword evidence="2" id="KW-1185">Reference proteome</keyword>
<dbReference type="OrthoDB" id="3880401at2759"/>
<gene>
    <name evidence="1" type="ORF">LY89DRAFT_686039</name>
</gene>
<dbReference type="Proteomes" id="UP000070700">
    <property type="component" value="Unassembled WGS sequence"/>
</dbReference>
<reference evidence="1 2" key="1">
    <citation type="submission" date="2015-10" db="EMBL/GenBank/DDBJ databases">
        <title>Full genome of DAOMC 229536 Phialocephala scopiformis, a fungal endophyte of spruce producing the potent anti-insectan compound rugulosin.</title>
        <authorList>
            <consortium name="DOE Joint Genome Institute"/>
            <person name="Walker A.K."/>
            <person name="Frasz S.L."/>
            <person name="Seifert K.A."/>
            <person name="Miller J.D."/>
            <person name="Mondo S.J."/>
            <person name="Labutti K."/>
            <person name="Lipzen A."/>
            <person name="Dockter R."/>
            <person name="Kennedy M."/>
            <person name="Grigoriev I.V."/>
            <person name="Spatafora J.W."/>
        </authorList>
    </citation>
    <scope>NUCLEOTIDE SEQUENCE [LARGE SCALE GENOMIC DNA]</scope>
    <source>
        <strain evidence="1 2">CBS 120377</strain>
    </source>
</reference>
<sequence length="252" mass="28178">MASNEVPEFLYHVKRTVTDYYEDNSGATRMVDILGTFTQLAAAKQAAYSALASEGYLRDDFEKYEAKHEVEAEEWKHPDGVVTFAKAPAGQEFEVRLDTKPNEMKLKGDAAGEVEGHLHYVLQTTINYNNDRIGGIQNTEVEGTYLTRKAAFEAAKTCLLDEEVTKESFAEYDEKEQFKGEWPYGDECLVHAVGETGENFLVSVKAQPHHHKGHGCTHHGGKKCECSCTHAEGGCKHKQCKHEDCDCSKKSH</sequence>